<keyword evidence="8" id="KW-1185">Reference proteome</keyword>
<dbReference type="InterPro" id="IPR017900">
    <property type="entry name" value="4Fe4S_Fe_S_CS"/>
</dbReference>
<dbReference type="CDD" id="cd02143">
    <property type="entry name" value="nitroreductase_FeS-like"/>
    <property type="match status" value="1"/>
</dbReference>
<evidence type="ECO:0000256" key="4">
    <source>
        <dbReference type="ARBA" id="ARBA00023004"/>
    </source>
</evidence>
<dbReference type="GO" id="GO:0046872">
    <property type="term" value="F:metal ion binding"/>
    <property type="evidence" value="ECO:0007669"/>
    <property type="project" value="UniProtKB-KW"/>
</dbReference>
<reference evidence="7" key="1">
    <citation type="submission" date="2020-12" db="EMBL/GenBank/DDBJ databases">
        <title>Clostridium thailandense sp. nov., a novel acetogenic bacterium isolated from peat land soil in Thailand.</title>
        <authorList>
            <person name="Chaikitkaew S."/>
            <person name="Birkeland N.K."/>
        </authorList>
    </citation>
    <scope>NUCLEOTIDE SEQUENCE</scope>
    <source>
        <strain evidence="7">PL3</strain>
    </source>
</reference>
<gene>
    <name evidence="7" type="ORF">I6U48_21890</name>
</gene>
<sequence>MMNVNVEKCVGCGQCAKDCFPRDIEIVNGKAKINNVSCIKCGHCIAICPKDAVWTDEYNMEDVKEYNEEEFLVDSDKLLNFIKFRRTVRQFKDKEVEQEKVLKIIEAGRYTQTGSNMQDVSFTVVREGLQELRGLTLESLKKKGEELLGKLTPQTMRFKRYAEMWIKMYEDFKSNNEDNSKEKDKLFFNAPVVIVVTAKMEVNGALASSNMELMTNALGLGTLFSGFFVMAAQDNKKIMDFLEVGEGKKIITCMILGYPDVKYFRTVPRKKADITWK</sequence>
<proteinExistence type="inferred from homology"/>
<name>A0A949WSX2_9CLOT</name>
<feature type="domain" description="4Fe-4S ferredoxin-type" evidence="6">
    <location>
        <begin position="1"/>
        <end position="19"/>
    </location>
</feature>
<dbReference type="InterPro" id="IPR017896">
    <property type="entry name" value="4Fe4S_Fe-S-bd"/>
</dbReference>
<evidence type="ECO:0000313" key="8">
    <source>
        <dbReference type="Proteomes" id="UP000694308"/>
    </source>
</evidence>
<dbReference type="PANTHER" id="PTHR43673:SF10">
    <property type="entry name" value="NADH DEHYDROGENASE_NAD(P)H NITROREDUCTASE XCC3605-RELATED"/>
    <property type="match status" value="1"/>
</dbReference>
<keyword evidence="3" id="KW-0560">Oxidoreductase</keyword>
<evidence type="ECO:0000313" key="7">
    <source>
        <dbReference type="EMBL" id="MBV7275556.1"/>
    </source>
</evidence>
<dbReference type="Proteomes" id="UP000694308">
    <property type="component" value="Unassembled WGS sequence"/>
</dbReference>
<dbReference type="AlphaFoldDB" id="A0A949WSX2"/>
<evidence type="ECO:0000259" key="6">
    <source>
        <dbReference type="PROSITE" id="PS51379"/>
    </source>
</evidence>
<comment type="similarity">
    <text evidence="1">Belongs to the nitroreductase family.</text>
</comment>
<keyword evidence="2" id="KW-0479">Metal-binding</keyword>
<evidence type="ECO:0000256" key="2">
    <source>
        <dbReference type="ARBA" id="ARBA00022723"/>
    </source>
</evidence>
<dbReference type="PROSITE" id="PS00198">
    <property type="entry name" value="4FE4S_FER_1"/>
    <property type="match status" value="1"/>
</dbReference>
<dbReference type="EMBL" id="JAEEGC010000128">
    <property type="protein sequence ID" value="MBV7275556.1"/>
    <property type="molecule type" value="Genomic_DNA"/>
</dbReference>
<dbReference type="GO" id="GO:0016491">
    <property type="term" value="F:oxidoreductase activity"/>
    <property type="evidence" value="ECO:0007669"/>
    <property type="project" value="UniProtKB-KW"/>
</dbReference>
<dbReference type="InterPro" id="IPR029479">
    <property type="entry name" value="Nitroreductase"/>
</dbReference>
<dbReference type="Pfam" id="PF13237">
    <property type="entry name" value="Fer4_10"/>
    <property type="match status" value="1"/>
</dbReference>
<organism evidence="7 8">
    <name type="scientific">Clostridium thailandense</name>
    <dbReference type="NCBI Taxonomy" id="2794346"/>
    <lineage>
        <taxon>Bacteria</taxon>
        <taxon>Bacillati</taxon>
        <taxon>Bacillota</taxon>
        <taxon>Clostridia</taxon>
        <taxon>Eubacteriales</taxon>
        <taxon>Clostridiaceae</taxon>
        <taxon>Clostridium</taxon>
    </lineage>
</organism>
<dbReference type="PANTHER" id="PTHR43673">
    <property type="entry name" value="NAD(P)H NITROREDUCTASE YDGI-RELATED"/>
    <property type="match status" value="1"/>
</dbReference>
<evidence type="ECO:0000256" key="3">
    <source>
        <dbReference type="ARBA" id="ARBA00023002"/>
    </source>
</evidence>
<dbReference type="RefSeq" id="WP_218322608.1">
    <property type="nucleotide sequence ID" value="NZ_JAEEGC010000128.1"/>
</dbReference>
<keyword evidence="5" id="KW-0411">Iron-sulfur</keyword>
<dbReference type="Pfam" id="PF00881">
    <property type="entry name" value="Nitroreductase"/>
    <property type="match status" value="1"/>
</dbReference>
<keyword evidence="4" id="KW-0408">Iron</keyword>
<protein>
    <submittedName>
        <fullName evidence="7">Nitroreductase family protein</fullName>
    </submittedName>
</protein>
<dbReference type="PROSITE" id="PS51379">
    <property type="entry name" value="4FE4S_FER_2"/>
    <property type="match status" value="2"/>
</dbReference>
<feature type="domain" description="4Fe-4S ferredoxin-type" evidence="6">
    <location>
        <begin position="29"/>
        <end position="58"/>
    </location>
</feature>
<evidence type="ECO:0000256" key="1">
    <source>
        <dbReference type="ARBA" id="ARBA00007118"/>
    </source>
</evidence>
<evidence type="ECO:0000256" key="5">
    <source>
        <dbReference type="ARBA" id="ARBA00023014"/>
    </source>
</evidence>
<dbReference type="GO" id="GO:0051536">
    <property type="term" value="F:iron-sulfur cluster binding"/>
    <property type="evidence" value="ECO:0007669"/>
    <property type="project" value="UniProtKB-KW"/>
</dbReference>
<accession>A0A949WSX2</accession>
<comment type="caution">
    <text evidence="7">The sequence shown here is derived from an EMBL/GenBank/DDBJ whole genome shotgun (WGS) entry which is preliminary data.</text>
</comment>